<dbReference type="EMBL" id="JBGOOS010000050">
    <property type="protein sequence ID" value="MEZ8211327.1"/>
    <property type="molecule type" value="Genomic_DNA"/>
</dbReference>
<keyword evidence="2" id="KW-1185">Reference proteome</keyword>
<gene>
    <name evidence="1" type="ORF">ACED39_21405</name>
</gene>
<reference evidence="1 2" key="1">
    <citation type="submission" date="2024-06" db="EMBL/GenBank/DDBJ databases">
        <authorList>
            <person name="Steensen K."/>
            <person name="Seneca J."/>
            <person name="Bartlau N."/>
            <person name="Yu A.X."/>
            <person name="Polz M.F."/>
        </authorList>
    </citation>
    <scope>NUCLEOTIDE SEQUENCE [LARGE SCALE GENOMIC DNA]</scope>
    <source>
        <strain evidence="1 2">1F146</strain>
    </source>
</reference>
<proteinExistence type="predicted"/>
<dbReference type="RefSeq" id="WP_371720268.1">
    <property type="nucleotide sequence ID" value="NZ_JBGOOF010000048.1"/>
</dbReference>
<evidence type="ECO:0000313" key="1">
    <source>
        <dbReference type="EMBL" id="MEZ8211327.1"/>
    </source>
</evidence>
<evidence type="ECO:0000313" key="2">
    <source>
        <dbReference type="Proteomes" id="UP001569151"/>
    </source>
</evidence>
<dbReference type="Proteomes" id="UP001569151">
    <property type="component" value="Unassembled WGS sequence"/>
</dbReference>
<sequence>MSYHYNDLSISDRVELLLDWWELTDDAYFIKRALSILRSRDLELISWNDGPSLPDLHWRVHNFIDDDSSFKSELLEAIEENLLDLLENGVSIDDLVSIVDKVNESMQHTSSKEIKDTINRLVGYEFNDTLNAISHLDYEDELNEHLGFLEELAKHTGYDLERSKMIVLDRINELEDEGSVGHSTSYTPRNRRDVTEFSDSELKSLFATLVKT</sequence>
<accession>A0ABV4MP30</accession>
<name>A0ABV4MP30_9VIBR</name>
<comment type="caution">
    <text evidence="1">The sequence shown here is derived from an EMBL/GenBank/DDBJ whole genome shotgun (WGS) entry which is preliminary data.</text>
</comment>
<organism evidence="1 2">
    <name type="scientific">Vibrio bivalvicida</name>
    <dbReference type="NCBI Taxonomy" id="1276888"/>
    <lineage>
        <taxon>Bacteria</taxon>
        <taxon>Pseudomonadati</taxon>
        <taxon>Pseudomonadota</taxon>
        <taxon>Gammaproteobacteria</taxon>
        <taxon>Vibrionales</taxon>
        <taxon>Vibrionaceae</taxon>
        <taxon>Vibrio</taxon>
        <taxon>Vibrio oreintalis group</taxon>
    </lineage>
</organism>
<protein>
    <submittedName>
        <fullName evidence="1">Uncharacterized protein</fullName>
    </submittedName>
</protein>